<dbReference type="InterPro" id="IPR027417">
    <property type="entry name" value="P-loop_NTPase"/>
</dbReference>
<comment type="caution">
    <text evidence="3">The sequence shown here is derived from an EMBL/GenBank/DDBJ whole genome shotgun (WGS) entry which is preliminary data.</text>
</comment>
<protein>
    <submittedName>
        <fullName evidence="3">AAA ATPase</fullName>
    </submittedName>
</protein>
<keyword evidence="4" id="KW-1185">Reference proteome</keyword>
<feature type="region of interest" description="Disordered" evidence="1">
    <location>
        <begin position="31"/>
        <end position="69"/>
    </location>
</feature>
<dbReference type="Gene3D" id="3.40.50.300">
    <property type="entry name" value="P-loop containing nucleotide triphosphate hydrolases"/>
    <property type="match status" value="1"/>
</dbReference>
<dbReference type="PANTHER" id="PTHR43642:SF1">
    <property type="entry name" value="HYBRID SIGNAL TRANSDUCTION HISTIDINE KINASE G"/>
    <property type="match status" value="1"/>
</dbReference>
<name>A0AAD8YBT1_9STRA</name>
<feature type="domain" description="Orc1-like AAA ATPase" evidence="2">
    <location>
        <begin position="407"/>
        <end position="596"/>
    </location>
</feature>
<dbReference type="InterPro" id="IPR053159">
    <property type="entry name" value="Hybrid_Histidine_Kinase"/>
</dbReference>
<dbReference type="Pfam" id="PF13191">
    <property type="entry name" value="AAA_16"/>
    <property type="match status" value="1"/>
</dbReference>
<evidence type="ECO:0000256" key="1">
    <source>
        <dbReference type="SAM" id="MobiDB-lite"/>
    </source>
</evidence>
<feature type="compositionally biased region" description="Polar residues" evidence="1">
    <location>
        <begin position="197"/>
        <end position="212"/>
    </location>
</feature>
<feature type="region of interest" description="Disordered" evidence="1">
    <location>
        <begin position="195"/>
        <end position="214"/>
    </location>
</feature>
<dbReference type="InterPro" id="IPR041664">
    <property type="entry name" value="AAA_16"/>
</dbReference>
<feature type="region of interest" description="Disordered" evidence="1">
    <location>
        <begin position="255"/>
        <end position="308"/>
    </location>
</feature>
<accession>A0AAD8YBT1</accession>
<feature type="compositionally biased region" description="Polar residues" evidence="1">
    <location>
        <begin position="51"/>
        <end position="62"/>
    </location>
</feature>
<evidence type="ECO:0000313" key="3">
    <source>
        <dbReference type="EMBL" id="KAK1742190.1"/>
    </source>
</evidence>
<feature type="compositionally biased region" description="Acidic residues" evidence="1">
    <location>
        <begin position="282"/>
        <end position="292"/>
    </location>
</feature>
<dbReference type="Proteomes" id="UP001224775">
    <property type="component" value="Unassembled WGS sequence"/>
</dbReference>
<sequence length="1423" mass="159543">MFSTNRPSSEHITESKNVSAWESLILDLTESSHHDEASDDSAEGGWFRNGGASSSLPLSTRSRNGDEKMGQKIQHLPQSLTNIHDNKAAVTNAAKSGGEQQTPTTLESPSQLKDWMAYRSTKYAPHANHMGRKMDAAYALKAAQIALSLAKYLGRQFQQDKDMDVDRREDLPSISFEDIIVDNVIVTNVDSGEAVLESTSSPSGATKNNGGVNTERRQVLALGMTLYELFTQGSPPPTRLQQSLKSSGSVLSFGKSLRISEQSEEDDDRGASGGDRRKNKDDDDDDMDETDQQESFARKQRRRECGDKGEEESVSKLLKLAGVPISICHLISDMLSNRDDADIGGLFQYDKSVSCFAEVIMDLEQMVDQPKVFLYGTIRLNAKLTVQNKLYSRQAELEQGIELARRCAMDASSSVKQEVLMITGLSGSGKSSLVNELIAQLTSNGWESLHCKFDQIGCRQPLSTIASAFDSLFSSLLSTENTWGSDGNDKLGGMRTNLLKSFDEESFPILFHLIPNLRRVVSNDDNSTDMHMQQTEYESEESAMIPSKIRVHNLFYDLLKAISSSWNAPMILFLDDMHWADSASLELITFLIDEMGASITDDSLRSTNVLIIGTVRTNEVDNSSDLADFLQQIQSCYNVTVTDMALQDLSPAGVNVMISEALCYSQRLTRSLAGIVHQKTEGNPFFVEEFLNDLTVENLLVYRFSERTWEWDWEWDEELIESRTISDGVAEILTRKMLRLSKDELSGLVMLSCFGSEVSLEVLALVKSSYGNSDIMNTLDYLAQARFVERTDEKYRFVHDMILHAAQEAVDENERMIIMKELLQALLPHGYSDDTILFIVVDLISRVGANRVHDSEIRLLYAQQNLTAAKKATNTTDFAAASSCVKCGISFLSVGHWESSYRLSMELFSQSALVEWALGNTKQMLTSLDEVFNNANRFEDTLRPAHVKLAYLRMTGKCLAEAFAYGFQILEQLGESFPATPGNEIIVQEMLGTKQLVTGPLNESKLRSLAEMTDSTKKEAMAFMEEMLCCCYQSQSIYFPLIACRMCAQMMDISVCVCCNTGLASLALSLVTVFSDFSEGYSMVKTSMSIAGSDKRVLCGIMTIRYALINIWKEPIQAILPQLKDVYNMSLKYGLIDNAVSAGMFHAYRALFTGSLLKPCSKEVALFMRHNLERHKRRIIHLSVVPIFNGISCLRGSSSGANYVDEFITEEHLAEALRKKEPTFCECMLAIKMMCSFIFRRFDEVKATARQYLELFECQGGASAQFINIYCLFYGGLLSLEYYRESQDQFWLDRAEHAIQKMEVWTAESVWNFENKLFLLQAERHYAFGEMDRAAEKYKLAQESSKKHRFVHEEALACELAAAFHVKAGNVKFVAALIDRAVNCYQTWGAEGKIGFTKEEEGAKKKRRCAEGCKSKLFKEECV</sequence>
<proteinExistence type="predicted"/>
<gene>
    <name evidence="3" type="ORF">QTG54_006755</name>
</gene>
<reference evidence="3" key="1">
    <citation type="submission" date="2023-06" db="EMBL/GenBank/DDBJ databases">
        <title>Survivors Of The Sea: Transcriptome response of Skeletonema marinoi to long-term dormancy.</title>
        <authorList>
            <person name="Pinder M.I.M."/>
            <person name="Kourtchenko O."/>
            <person name="Robertson E.K."/>
            <person name="Larsson T."/>
            <person name="Maumus F."/>
            <person name="Osuna-Cruz C.M."/>
            <person name="Vancaester E."/>
            <person name="Stenow R."/>
            <person name="Vandepoele K."/>
            <person name="Ploug H."/>
            <person name="Bruchert V."/>
            <person name="Godhe A."/>
            <person name="Topel M."/>
        </authorList>
    </citation>
    <scope>NUCLEOTIDE SEQUENCE</scope>
    <source>
        <strain evidence="3">R05AC</strain>
    </source>
</reference>
<evidence type="ECO:0000313" key="4">
    <source>
        <dbReference type="Proteomes" id="UP001224775"/>
    </source>
</evidence>
<dbReference type="PANTHER" id="PTHR43642">
    <property type="entry name" value="HYBRID SIGNAL TRANSDUCTION HISTIDINE KINASE G"/>
    <property type="match status" value="1"/>
</dbReference>
<dbReference type="SUPFAM" id="SSF52540">
    <property type="entry name" value="P-loop containing nucleoside triphosphate hydrolases"/>
    <property type="match status" value="1"/>
</dbReference>
<organism evidence="3 4">
    <name type="scientific">Skeletonema marinoi</name>
    <dbReference type="NCBI Taxonomy" id="267567"/>
    <lineage>
        <taxon>Eukaryota</taxon>
        <taxon>Sar</taxon>
        <taxon>Stramenopiles</taxon>
        <taxon>Ochrophyta</taxon>
        <taxon>Bacillariophyta</taxon>
        <taxon>Coscinodiscophyceae</taxon>
        <taxon>Thalassiosirophycidae</taxon>
        <taxon>Thalassiosirales</taxon>
        <taxon>Skeletonemataceae</taxon>
        <taxon>Skeletonema</taxon>
        <taxon>Skeletonema marinoi-dohrnii complex</taxon>
    </lineage>
</organism>
<dbReference type="EMBL" id="JATAAI010000011">
    <property type="protein sequence ID" value="KAK1742190.1"/>
    <property type="molecule type" value="Genomic_DNA"/>
</dbReference>
<evidence type="ECO:0000259" key="2">
    <source>
        <dbReference type="Pfam" id="PF13191"/>
    </source>
</evidence>